<gene>
    <name evidence="1" type="ORF">ACH4TF_18810</name>
</gene>
<proteinExistence type="predicted"/>
<evidence type="ECO:0000313" key="2">
    <source>
        <dbReference type="Proteomes" id="UP001611162"/>
    </source>
</evidence>
<evidence type="ECO:0000313" key="1">
    <source>
        <dbReference type="EMBL" id="MFI0912498.1"/>
    </source>
</evidence>
<organism evidence="1 2">
    <name type="scientific">Streptomyces abikoensis</name>
    <dbReference type="NCBI Taxonomy" id="97398"/>
    <lineage>
        <taxon>Bacteria</taxon>
        <taxon>Bacillati</taxon>
        <taxon>Actinomycetota</taxon>
        <taxon>Actinomycetes</taxon>
        <taxon>Kitasatosporales</taxon>
        <taxon>Streptomycetaceae</taxon>
        <taxon>Streptomyces</taxon>
    </lineage>
</organism>
<name>A0ABW7T4R1_9ACTN</name>
<comment type="caution">
    <text evidence="1">The sequence shown here is derived from an EMBL/GenBank/DDBJ whole genome shotgun (WGS) entry which is preliminary data.</text>
</comment>
<accession>A0ABW7T4R1</accession>
<sequence length="122" mass="13545">MSTYPELHRVRVAARPDEPVVIEIDGHDVAQGVEAYRIAQVEGGEPELTLYVQPGWKGVQFEGLAEVMAEPANLRHVVVDFIDAMDWRKLDEAVLARNDLDGQPGELTRGVLAQLREWVTGA</sequence>
<reference evidence="1 2" key="1">
    <citation type="submission" date="2024-10" db="EMBL/GenBank/DDBJ databases">
        <title>The Natural Products Discovery Center: Release of the First 8490 Sequenced Strains for Exploring Actinobacteria Biosynthetic Diversity.</title>
        <authorList>
            <person name="Kalkreuter E."/>
            <person name="Kautsar S.A."/>
            <person name="Yang D."/>
            <person name="Bader C.D."/>
            <person name="Teijaro C.N."/>
            <person name="Fluegel L."/>
            <person name="Davis C.M."/>
            <person name="Simpson J.R."/>
            <person name="Lauterbach L."/>
            <person name="Steele A.D."/>
            <person name="Gui C."/>
            <person name="Meng S."/>
            <person name="Li G."/>
            <person name="Viehrig K."/>
            <person name="Ye F."/>
            <person name="Su P."/>
            <person name="Kiefer A.F."/>
            <person name="Nichols A."/>
            <person name="Cepeda A.J."/>
            <person name="Yan W."/>
            <person name="Fan B."/>
            <person name="Jiang Y."/>
            <person name="Adhikari A."/>
            <person name="Zheng C.-J."/>
            <person name="Schuster L."/>
            <person name="Cowan T.M."/>
            <person name="Smanski M.J."/>
            <person name="Chevrette M.G."/>
            <person name="De Carvalho L.P.S."/>
            <person name="Shen B."/>
        </authorList>
    </citation>
    <scope>NUCLEOTIDE SEQUENCE [LARGE SCALE GENOMIC DNA]</scope>
    <source>
        <strain evidence="1 2">NPDC020979</strain>
    </source>
</reference>
<dbReference type="RefSeq" id="WP_397613383.1">
    <property type="nucleotide sequence ID" value="NZ_JBIRRB010000006.1"/>
</dbReference>
<protein>
    <submittedName>
        <fullName evidence="1">Uncharacterized protein</fullName>
    </submittedName>
</protein>
<dbReference type="Proteomes" id="UP001611162">
    <property type="component" value="Unassembled WGS sequence"/>
</dbReference>
<keyword evidence="2" id="KW-1185">Reference proteome</keyword>
<dbReference type="EMBL" id="JBIRRB010000006">
    <property type="protein sequence ID" value="MFI0912498.1"/>
    <property type="molecule type" value="Genomic_DNA"/>
</dbReference>